<keyword evidence="1" id="KW-0175">Coiled coil</keyword>
<sequence>MSNDSGSEDVDQPTTLQEAINRIKFIKLAHKQEIAKLRDANIKQADIIKKLEKNRKKELEYLSCELQKYELNLALRTEAVKKQLEQKDDIIQKQQLKIEELNKKLKLKEEYVVPEITIQVESNSDSGIAMENEELHNIHKSEQTKTEAKASRKYSRRFADPISFLRRVDFSPMKYKPSNREGAKKKEEKKKVLEVPCKDIRDIRQDSNEKATSDDDRRSEDTLFSDETIEPLILRPKKINDSMNNHFSDDGSEDTSEEIFDRVMTRSSIRRSVKANPKYKKISRTKSKMLEQVKVNIVN</sequence>
<feature type="compositionally biased region" description="Basic and acidic residues" evidence="2">
    <location>
        <begin position="199"/>
        <end position="221"/>
    </location>
</feature>
<evidence type="ECO:0000313" key="4">
    <source>
        <dbReference type="Proteomes" id="UP001153954"/>
    </source>
</evidence>
<evidence type="ECO:0000313" key="3">
    <source>
        <dbReference type="EMBL" id="CAH2084966.1"/>
    </source>
</evidence>
<keyword evidence="4" id="KW-1185">Reference proteome</keyword>
<feature type="coiled-coil region" evidence="1">
    <location>
        <begin position="84"/>
        <end position="111"/>
    </location>
</feature>
<dbReference type="Proteomes" id="UP001153954">
    <property type="component" value="Unassembled WGS sequence"/>
</dbReference>
<comment type="caution">
    <text evidence="3">The sequence shown here is derived from an EMBL/GenBank/DDBJ whole genome shotgun (WGS) entry which is preliminary data.</text>
</comment>
<protein>
    <recommendedName>
        <fullName evidence="5">Shugoshin C-terminal domain-containing protein</fullName>
    </recommendedName>
</protein>
<proteinExistence type="predicted"/>
<name>A0AAU9TGW1_EUPED</name>
<accession>A0AAU9TGW1</accession>
<evidence type="ECO:0000256" key="2">
    <source>
        <dbReference type="SAM" id="MobiDB-lite"/>
    </source>
</evidence>
<organism evidence="3 4">
    <name type="scientific">Euphydryas editha</name>
    <name type="common">Edith's checkerspot</name>
    <dbReference type="NCBI Taxonomy" id="104508"/>
    <lineage>
        <taxon>Eukaryota</taxon>
        <taxon>Metazoa</taxon>
        <taxon>Ecdysozoa</taxon>
        <taxon>Arthropoda</taxon>
        <taxon>Hexapoda</taxon>
        <taxon>Insecta</taxon>
        <taxon>Pterygota</taxon>
        <taxon>Neoptera</taxon>
        <taxon>Endopterygota</taxon>
        <taxon>Lepidoptera</taxon>
        <taxon>Glossata</taxon>
        <taxon>Ditrysia</taxon>
        <taxon>Papilionoidea</taxon>
        <taxon>Nymphalidae</taxon>
        <taxon>Nymphalinae</taxon>
        <taxon>Euphydryas</taxon>
    </lineage>
</organism>
<dbReference type="EMBL" id="CAKOGL010000003">
    <property type="protein sequence ID" value="CAH2084966.1"/>
    <property type="molecule type" value="Genomic_DNA"/>
</dbReference>
<reference evidence="3" key="1">
    <citation type="submission" date="2022-03" db="EMBL/GenBank/DDBJ databases">
        <authorList>
            <person name="Tunstrom K."/>
        </authorList>
    </citation>
    <scope>NUCLEOTIDE SEQUENCE</scope>
</reference>
<gene>
    <name evidence="3" type="ORF">EEDITHA_LOCUS1488</name>
</gene>
<dbReference type="AlphaFoldDB" id="A0AAU9TGW1"/>
<evidence type="ECO:0000256" key="1">
    <source>
        <dbReference type="SAM" id="Coils"/>
    </source>
</evidence>
<evidence type="ECO:0008006" key="5">
    <source>
        <dbReference type="Google" id="ProtNLM"/>
    </source>
</evidence>
<feature type="region of interest" description="Disordered" evidence="2">
    <location>
        <begin position="199"/>
        <end position="225"/>
    </location>
</feature>